<comment type="caution">
    <text evidence="1">The sequence shown here is derived from an EMBL/GenBank/DDBJ whole genome shotgun (WGS) entry which is preliminary data.</text>
</comment>
<accession>A0AAW1VCC2</accession>
<reference evidence="1 2" key="1">
    <citation type="submission" date="2023-03" db="EMBL/GenBank/DDBJ databases">
        <title>Genome insight into feeding habits of ladybird beetles.</title>
        <authorList>
            <person name="Li H.-S."/>
            <person name="Huang Y.-H."/>
            <person name="Pang H."/>
        </authorList>
    </citation>
    <scope>NUCLEOTIDE SEQUENCE [LARGE SCALE GENOMIC DNA]</scope>
    <source>
        <strain evidence="1">SYSU_2023b</strain>
        <tissue evidence="1">Whole body</tissue>
    </source>
</reference>
<organism evidence="1 2">
    <name type="scientific">Henosepilachna vigintioctopunctata</name>
    <dbReference type="NCBI Taxonomy" id="420089"/>
    <lineage>
        <taxon>Eukaryota</taxon>
        <taxon>Metazoa</taxon>
        <taxon>Ecdysozoa</taxon>
        <taxon>Arthropoda</taxon>
        <taxon>Hexapoda</taxon>
        <taxon>Insecta</taxon>
        <taxon>Pterygota</taxon>
        <taxon>Neoptera</taxon>
        <taxon>Endopterygota</taxon>
        <taxon>Coleoptera</taxon>
        <taxon>Polyphaga</taxon>
        <taxon>Cucujiformia</taxon>
        <taxon>Coccinelloidea</taxon>
        <taxon>Coccinellidae</taxon>
        <taxon>Epilachninae</taxon>
        <taxon>Epilachnini</taxon>
        <taxon>Henosepilachna</taxon>
    </lineage>
</organism>
<dbReference type="EMBL" id="JARQZJ010000124">
    <property type="protein sequence ID" value="KAK9889936.1"/>
    <property type="molecule type" value="Genomic_DNA"/>
</dbReference>
<protein>
    <submittedName>
        <fullName evidence="1">Uncharacterized protein</fullName>
    </submittedName>
</protein>
<evidence type="ECO:0000313" key="2">
    <source>
        <dbReference type="Proteomes" id="UP001431783"/>
    </source>
</evidence>
<dbReference type="AlphaFoldDB" id="A0AAW1VCC2"/>
<name>A0AAW1VCC2_9CUCU</name>
<proteinExistence type="predicted"/>
<evidence type="ECO:0000313" key="1">
    <source>
        <dbReference type="EMBL" id="KAK9889936.1"/>
    </source>
</evidence>
<sequence length="83" mass="9549">MGHLQRMPGKCPQFYYVDCLPRKTCLGFYPKLPPESHAQLNQKVIVTIKQKYSDQLRQKVCEVTFEVARNIIVDDGVPRLVAT</sequence>
<dbReference type="Proteomes" id="UP001431783">
    <property type="component" value="Unassembled WGS sequence"/>
</dbReference>
<keyword evidence="2" id="KW-1185">Reference proteome</keyword>
<gene>
    <name evidence="1" type="ORF">WA026_008745</name>
</gene>